<reference evidence="1 2" key="2">
    <citation type="journal article" date="2022" name="Mol. Ecol. Resour.">
        <title>The genomes of chicory, endive, great burdock and yacon provide insights into Asteraceae paleo-polyploidization history and plant inulin production.</title>
        <authorList>
            <person name="Fan W."/>
            <person name="Wang S."/>
            <person name="Wang H."/>
            <person name="Wang A."/>
            <person name="Jiang F."/>
            <person name="Liu H."/>
            <person name="Zhao H."/>
            <person name="Xu D."/>
            <person name="Zhang Y."/>
        </authorList>
    </citation>
    <scope>NUCLEOTIDE SEQUENCE [LARGE SCALE GENOMIC DNA]</scope>
    <source>
        <strain evidence="2">cv. Yunnan</strain>
        <tissue evidence="1">Leaves</tissue>
    </source>
</reference>
<organism evidence="1 2">
    <name type="scientific">Smallanthus sonchifolius</name>
    <dbReference type="NCBI Taxonomy" id="185202"/>
    <lineage>
        <taxon>Eukaryota</taxon>
        <taxon>Viridiplantae</taxon>
        <taxon>Streptophyta</taxon>
        <taxon>Embryophyta</taxon>
        <taxon>Tracheophyta</taxon>
        <taxon>Spermatophyta</taxon>
        <taxon>Magnoliopsida</taxon>
        <taxon>eudicotyledons</taxon>
        <taxon>Gunneridae</taxon>
        <taxon>Pentapetalae</taxon>
        <taxon>asterids</taxon>
        <taxon>campanulids</taxon>
        <taxon>Asterales</taxon>
        <taxon>Asteraceae</taxon>
        <taxon>Asteroideae</taxon>
        <taxon>Heliantheae alliance</taxon>
        <taxon>Millerieae</taxon>
        <taxon>Smallanthus</taxon>
    </lineage>
</organism>
<dbReference type="Proteomes" id="UP001056120">
    <property type="component" value="Linkage Group LG10"/>
</dbReference>
<proteinExistence type="predicted"/>
<gene>
    <name evidence="1" type="ORF">L1987_28485</name>
</gene>
<comment type="caution">
    <text evidence="1">The sequence shown here is derived from an EMBL/GenBank/DDBJ whole genome shotgun (WGS) entry which is preliminary data.</text>
</comment>
<accession>A0ACB9HYS7</accession>
<evidence type="ECO:0000313" key="2">
    <source>
        <dbReference type="Proteomes" id="UP001056120"/>
    </source>
</evidence>
<evidence type="ECO:0000313" key="1">
    <source>
        <dbReference type="EMBL" id="KAI3800395.1"/>
    </source>
</evidence>
<sequence>MKFGGWGWGCGGAFDNKFDPMNMLKKGKRKEERETQFLKLHSVLLRNPSSVKIFEVQVTANNFSGRTSLIVNRAFEAHSTSRLAPSSTAALPPPTPSTKLSKRPIPESNGTHKP</sequence>
<keyword evidence="2" id="KW-1185">Reference proteome</keyword>
<reference evidence="2" key="1">
    <citation type="journal article" date="2022" name="Mol. Ecol. Resour.">
        <title>The genomes of chicory, endive, great burdock and yacon provide insights into Asteraceae palaeo-polyploidization history and plant inulin production.</title>
        <authorList>
            <person name="Fan W."/>
            <person name="Wang S."/>
            <person name="Wang H."/>
            <person name="Wang A."/>
            <person name="Jiang F."/>
            <person name="Liu H."/>
            <person name="Zhao H."/>
            <person name="Xu D."/>
            <person name="Zhang Y."/>
        </authorList>
    </citation>
    <scope>NUCLEOTIDE SEQUENCE [LARGE SCALE GENOMIC DNA]</scope>
    <source>
        <strain evidence="2">cv. Yunnan</strain>
    </source>
</reference>
<protein>
    <submittedName>
        <fullName evidence="1">Uncharacterized protein</fullName>
    </submittedName>
</protein>
<dbReference type="EMBL" id="CM042027">
    <property type="protein sequence ID" value="KAI3800395.1"/>
    <property type="molecule type" value="Genomic_DNA"/>
</dbReference>
<name>A0ACB9HYS7_9ASTR</name>